<dbReference type="STRING" id="272630.MexAM1_META1p4000"/>
<sequence>MVPETNPASGDQQVPVTHYPRPGLRKLATPPIAGQSRGLYAASNGDLYEVVAGRVYYVNRELAYTEVGRLPDGVGAISFADNGDVIAFCDGIRGYAIDMRTRQFGQIADAAFLGSAYVVGLDTYFIFHEPGTAKFYISLSQPSFDNLVNGVVGETSTYAAFDPLDIARKAGAGDRIVALAAVHRELWLIGDRTSEVWTNTGAADFTFGSVPGAFIDHGCAAPASVATQDISVFMLSRDAQGQGIVVQGAGYSVTRISTHAIEAEFQSYKRIDDAQGYTFQQQGHVYYVLTFPTANRTWAYDLNTKQWGEWSWTDDNGGQNRHRARTAAFAYGMNLCGDWQNGSIYAFDGNVFTDDGKPILCLRTFPHLVQDGNRVFYQRFIADMQVGTLEGTTTDAPPMVSLRMSDTRGASYGNPVLQSLGAAGQYDATPTWSRLGMARDRVFEISWSVPMRTALNGAFVDLQVGQS</sequence>
<feature type="region of interest" description="Disordered" evidence="1">
    <location>
        <begin position="1"/>
        <end position="20"/>
    </location>
</feature>
<dbReference type="AlphaFoldDB" id="C5B178"/>
<feature type="compositionally biased region" description="Polar residues" evidence="1">
    <location>
        <begin position="1"/>
        <end position="15"/>
    </location>
</feature>
<accession>C5B178</accession>
<reference evidence="2 3" key="1">
    <citation type="journal article" date="2009" name="PLoS ONE">
        <title>Methylobacterium genome sequences: a reference blueprint to investigate microbial metabolism of C1 compounds from natural and industrial sources.</title>
        <authorList>
            <person name="Vuilleumier S."/>
            <person name="Chistoserdova L."/>
            <person name="Lee M.-C."/>
            <person name="Bringel F."/>
            <person name="Lajus A."/>
            <person name="Zhou Y."/>
            <person name="Gourion B."/>
            <person name="Barbe V."/>
            <person name="Chang J."/>
            <person name="Cruveiller S."/>
            <person name="Dossat C."/>
            <person name="Gillett W."/>
            <person name="Gruffaz C."/>
            <person name="Haugen E."/>
            <person name="Hourcade E."/>
            <person name="Levy R."/>
            <person name="Mangenot S."/>
            <person name="Muller E."/>
            <person name="Nadalig T."/>
            <person name="Pagni M."/>
            <person name="Penny C."/>
            <person name="Peyraud R."/>
            <person name="Robinson D.G."/>
            <person name="Roche D."/>
            <person name="Rouy Z."/>
            <person name="Saenampechek C."/>
            <person name="Salvignol G."/>
            <person name="Vallenet D."/>
            <person name="Wu Z."/>
            <person name="Marx C.J."/>
            <person name="Vorholt J.A."/>
            <person name="Olson M.V."/>
            <person name="Kaul R."/>
            <person name="Weissenbach J."/>
            <person name="Medigue C."/>
            <person name="Lidstrom M.E."/>
        </authorList>
    </citation>
    <scope>NUCLEOTIDE SEQUENCE [LARGE SCALE GENOMIC DNA]</scope>
    <source>
        <strain evidence="3">ATCC 14718 / DSM 1338 / JCM 2805 / NCIMB 9133 / AM1</strain>
    </source>
</reference>
<gene>
    <name evidence="2" type="ordered locus">MexAM1_META1p4000</name>
</gene>
<organism evidence="2 3">
    <name type="scientific">Methylorubrum extorquens (strain ATCC 14718 / DSM 1338 / JCM 2805 / NCIMB 9133 / AM1)</name>
    <name type="common">Methylobacterium extorquens</name>
    <dbReference type="NCBI Taxonomy" id="272630"/>
    <lineage>
        <taxon>Bacteria</taxon>
        <taxon>Pseudomonadati</taxon>
        <taxon>Pseudomonadota</taxon>
        <taxon>Alphaproteobacteria</taxon>
        <taxon>Hyphomicrobiales</taxon>
        <taxon>Methylobacteriaceae</taxon>
        <taxon>Methylorubrum</taxon>
    </lineage>
</organism>
<evidence type="ECO:0000256" key="1">
    <source>
        <dbReference type="SAM" id="MobiDB-lite"/>
    </source>
</evidence>
<protein>
    <submittedName>
        <fullName evidence="2">Uncharacterized protein</fullName>
    </submittedName>
</protein>
<keyword evidence="3" id="KW-1185">Reference proteome</keyword>
<dbReference type="EMBL" id="CP001510">
    <property type="protein sequence ID" value="ACS41679.1"/>
    <property type="molecule type" value="Genomic_DNA"/>
</dbReference>
<name>C5B178_METEA</name>
<dbReference type="HOGENOM" id="CLU_046100_0_0_5"/>
<proteinExistence type="predicted"/>
<evidence type="ECO:0000313" key="3">
    <source>
        <dbReference type="Proteomes" id="UP000009081"/>
    </source>
</evidence>
<evidence type="ECO:0000313" key="2">
    <source>
        <dbReference type="EMBL" id="ACS41679.1"/>
    </source>
</evidence>
<dbReference type="Proteomes" id="UP000009081">
    <property type="component" value="Chromosome"/>
</dbReference>
<dbReference type="KEGG" id="mea:Mex_1p4000"/>
<dbReference type="eggNOG" id="ENOG502ZAVR">
    <property type="taxonomic scope" value="Bacteria"/>
</dbReference>